<keyword evidence="12" id="KW-1185">Reference proteome</keyword>
<organism evidence="11 12">
    <name type="scientific">Amniculicola lignicola CBS 123094</name>
    <dbReference type="NCBI Taxonomy" id="1392246"/>
    <lineage>
        <taxon>Eukaryota</taxon>
        <taxon>Fungi</taxon>
        <taxon>Dikarya</taxon>
        <taxon>Ascomycota</taxon>
        <taxon>Pezizomycotina</taxon>
        <taxon>Dothideomycetes</taxon>
        <taxon>Pleosporomycetidae</taxon>
        <taxon>Pleosporales</taxon>
        <taxon>Amniculicolaceae</taxon>
        <taxon>Amniculicola</taxon>
    </lineage>
</organism>
<evidence type="ECO:0000256" key="8">
    <source>
        <dbReference type="ARBA" id="ARBA00023242"/>
    </source>
</evidence>
<evidence type="ECO:0000256" key="9">
    <source>
        <dbReference type="RuleBase" id="RU367148"/>
    </source>
</evidence>
<dbReference type="GO" id="GO:0000398">
    <property type="term" value="P:mRNA splicing, via spliceosome"/>
    <property type="evidence" value="ECO:0007669"/>
    <property type="project" value="UniProtKB-UniRule"/>
</dbReference>
<comment type="similarity">
    <text evidence="3 9">Belongs to the SYF2 family.</text>
</comment>
<comment type="subunit">
    <text evidence="9">May be part of a spliceosome complex.</text>
</comment>
<evidence type="ECO:0000256" key="1">
    <source>
        <dbReference type="ARBA" id="ARBA00003777"/>
    </source>
</evidence>
<evidence type="ECO:0000313" key="11">
    <source>
        <dbReference type="EMBL" id="KAF1994084.1"/>
    </source>
</evidence>
<evidence type="ECO:0000256" key="6">
    <source>
        <dbReference type="ARBA" id="ARBA00022728"/>
    </source>
</evidence>
<keyword evidence="6 9" id="KW-0747">Spliceosome</keyword>
<feature type="compositionally biased region" description="Polar residues" evidence="10">
    <location>
        <begin position="43"/>
        <end position="52"/>
    </location>
</feature>
<comment type="function">
    <text evidence="1 9">Involved in pre-mRNA splicing.</text>
</comment>
<keyword evidence="7 9" id="KW-0508">mRNA splicing</keyword>
<feature type="compositionally biased region" description="Basic and acidic residues" evidence="10">
    <location>
        <begin position="78"/>
        <end position="113"/>
    </location>
</feature>
<feature type="region of interest" description="Disordered" evidence="10">
    <location>
        <begin position="128"/>
        <end position="151"/>
    </location>
</feature>
<dbReference type="OrthoDB" id="199717at2759"/>
<reference evidence="11" key="1">
    <citation type="journal article" date="2020" name="Stud. Mycol.">
        <title>101 Dothideomycetes genomes: a test case for predicting lifestyles and emergence of pathogens.</title>
        <authorList>
            <person name="Haridas S."/>
            <person name="Albert R."/>
            <person name="Binder M."/>
            <person name="Bloem J."/>
            <person name="Labutti K."/>
            <person name="Salamov A."/>
            <person name="Andreopoulos B."/>
            <person name="Baker S."/>
            <person name="Barry K."/>
            <person name="Bills G."/>
            <person name="Bluhm B."/>
            <person name="Cannon C."/>
            <person name="Castanera R."/>
            <person name="Culley D."/>
            <person name="Daum C."/>
            <person name="Ezra D."/>
            <person name="Gonzalez J."/>
            <person name="Henrissat B."/>
            <person name="Kuo A."/>
            <person name="Liang C."/>
            <person name="Lipzen A."/>
            <person name="Lutzoni F."/>
            <person name="Magnuson J."/>
            <person name="Mondo S."/>
            <person name="Nolan M."/>
            <person name="Ohm R."/>
            <person name="Pangilinan J."/>
            <person name="Park H.-J."/>
            <person name="Ramirez L."/>
            <person name="Alfaro M."/>
            <person name="Sun H."/>
            <person name="Tritt A."/>
            <person name="Yoshinaga Y."/>
            <person name="Zwiers L.-H."/>
            <person name="Turgeon B."/>
            <person name="Goodwin S."/>
            <person name="Spatafora J."/>
            <person name="Crous P."/>
            <person name="Grigoriev I."/>
        </authorList>
    </citation>
    <scope>NUCLEOTIDE SEQUENCE</scope>
    <source>
        <strain evidence="11">CBS 123094</strain>
    </source>
</reference>
<dbReference type="EMBL" id="ML977673">
    <property type="protein sequence ID" value="KAF1994084.1"/>
    <property type="molecule type" value="Genomic_DNA"/>
</dbReference>
<keyword evidence="5 9" id="KW-0507">mRNA processing</keyword>
<evidence type="ECO:0000256" key="3">
    <source>
        <dbReference type="ARBA" id="ARBA00010028"/>
    </source>
</evidence>
<comment type="subcellular location">
    <subcellularLocation>
        <location evidence="2 9">Nucleus</location>
    </subcellularLocation>
</comment>
<evidence type="ECO:0000313" key="12">
    <source>
        <dbReference type="Proteomes" id="UP000799779"/>
    </source>
</evidence>
<accession>A0A6A5VYK7</accession>
<dbReference type="InterPro" id="IPR013260">
    <property type="entry name" value="mRNA_splic_SYF2"/>
</dbReference>
<dbReference type="PANTHER" id="PTHR13264">
    <property type="entry name" value="GCIP-INTERACTING PROTEIN P29"/>
    <property type="match status" value="1"/>
</dbReference>
<evidence type="ECO:0000256" key="7">
    <source>
        <dbReference type="ARBA" id="ARBA00023187"/>
    </source>
</evidence>
<dbReference type="PANTHER" id="PTHR13264:SF5">
    <property type="entry name" value="PRE-MRNA-SPLICING FACTOR SYF2"/>
    <property type="match status" value="1"/>
</dbReference>
<evidence type="ECO:0000256" key="10">
    <source>
        <dbReference type="SAM" id="MobiDB-lite"/>
    </source>
</evidence>
<dbReference type="Pfam" id="PF08231">
    <property type="entry name" value="SYF2"/>
    <property type="match status" value="1"/>
</dbReference>
<dbReference type="GO" id="GO:0071014">
    <property type="term" value="C:post-mRNA release spliceosomal complex"/>
    <property type="evidence" value="ECO:0007669"/>
    <property type="project" value="TreeGrafter"/>
</dbReference>
<feature type="region of interest" description="Disordered" evidence="10">
    <location>
        <begin position="1"/>
        <end position="59"/>
    </location>
</feature>
<evidence type="ECO:0000256" key="2">
    <source>
        <dbReference type="ARBA" id="ARBA00004123"/>
    </source>
</evidence>
<feature type="region of interest" description="Disordered" evidence="10">
    <location>
        <begin position="74"/>
        <end position="113"/>
    </location>
</feature>
<evidence type="ECO:0000256" key="5">
    <source>
        <dbReference type="ARBA" id="ARBA00022664"/>
    </source>
</evidence>
<sequence>MADDSPTTPETAVIPAQEEEVPKATSENAGETSVPAGTDGSPRVTTSPTTTNAVAPANSAHAARLARFAALKAQSQAAKKDNRTEVLNEAKRSKTDFATEYKKAERRGDDAALKLLKESDPDFERKRAMDYTVEESENWDKRMSKKAKHKDGNAFSDYTAEASKVYKNQVKRLEKERKAGDEGGRREYMEGYAREKAELMQRQVERGVLELMEENGEVFTYDPKTGKVDTPAEEGYNFDHQPSKEAIDRLVNDLKAGERARLKKRADRGAKEDDGNVTYINHKNKQFNEKLARFYNRYTTEIRESFERGTAI</sequence>
<gene>
    <name evidence="11" type="ORF">P154DRAFT_476554</name>
</gene>
<dbReference type="GO" id="GO:0071013">
    <property type="term" value="C:catalytic step 2 spliceosome"/>
    <property type="evidence" value="ECO:0007669"/>
    <property type="project" value="TreeGrafter"/>
</dbReference>
<keyword evidence="8 9" id="KW-0539">Nucleus</keyword>
<proteinExistence type="inferred from homology"/>
<name>A0A6A5VYK7_9PLEO</name>
<dbReference type="AlphaFoldDB" id="A0A6A5VYK7"/>
<feature type="compositionally biased region" description="Polar residues" evidence="10">
    <location>
        <begin position="1"/>
        <end position="10"/>
    </location>
</feature>
<dbReference type="GO" id="GO:0000974">
    <property type="term" value="C:Prp19 complex"/>
    <property type="evidence" value="ECO:0007669"/>
    <property type="project" value="TreeGrafter"/>
</dbReference>
<protein>
    <recommendedName>
        <fullName evidence="4 9">Pre-mRNA-splicing factor SYF2</fullName>
    </recommendedName>
</protein>
<dbReference type="Proteomes" id="UP000799779">
    <property type="component" value="Unassembled WGS sequence"/>
</dbReference>
<evidence type="ECO:0000256" key="4">
    <source>
        <dbReference type="ARBA" id="ARBA00014745"/>
    </source>
</evidence>